<dbReference type="RefSeq" id="WP_227873724.1">
    <property type="nucleotide sequence ID" value="NZ_BJCC01000006.1"/>
</dbReference>
<comment type="subcellular location">
    <subcellularLocation>
        <location evidence="1">Membrane</location>
        <topology evidence="1">Multi-pass membrane protein</topology>
    </subcellularLocation>
</comment>
<dbReference type="Pfam" id="PF00939">
    <property type="entry name" value="Na_sulph_symp"/>
    <property type="match status" value="1"/>
</dbReference>
<keyword evidence="2 5" id="KW-0812">Transmembrane</keyword>
<dbReference type="InterPro" id="IPR001898">
    <property type="entry name" value="SLC13A/DASS"/>
</dbReference>
<protein>
    <submittedName>
        <fullName evidence="6">Sodium:sulfate symporter</fullName>
    </submittedName>
</protein>
<evidence type="ECO:0000256" key="1">
    <source>
        <dbReference type="ARBA" id="ARBA00004141"/>
    </source>
</evidence>
<sequence length="500" mass="55336">METEEKEVLLVRSEKKKISISSIIDIFAVFVMFIFWILPPISTITPIGMRVLGAFLGMVILWAKGNILWPSIMGLVMIALSGYAGEGSAGFGAVFKDAFGNETVILVIMATILFGGMTESGVTKHIANWILTRKMITGRPYVFIAFVFLAGWILCLLVGGAVPALIMMWPIAIRLIESLNIKKEDRIWSFFFIGMFATITLGMPLLPFRGAVLAVVGAYEGMTGLSVDYLPFMLLNFIITSLFIFLYIIVLKFIIKPDVSKMKDVDAEKMKKENELEPMNIAQKIYLFMVPTYVIMLLLPSVLPETIPGVKLLSTLGTLGVTSLWIVAFLIVKYQSRELLNFKEAAYKHFAWGIYFMIAAAVYAGNTLSNDVTGIKGFLIQILDPILGGRSEFVFVAILFLAALILTSFANNAAMGIVLLPVAIAFCEQKGIAPTPVIMCLTMLVFMAMLTPAASPHASMMFGHKDIYDSKDIMKLGFPIVFSVWLLYLFVGYPLAKILF</sequence>
<feature type="transmembrane region" description="Helical" evidence="5">
    <location>
        <begin position="438"/>
        <end position="456"/>
    </location>
</feature>
<accession>A0A4P5P4I4</accession>
<gene>
    <name evidence="6" type="ORF">NRIC_06080</name>
</gene>
<feature type="transmembrane region" description="Helical" evidence="5">
    <location>
        <begin position="20"/>
        <end position="38"/>
    </location>
</feature>
<dbReference type="PANTHER" id="PTHR10283:SF125">
    <property type="entry name" value="MG(2+)_CITRATE COMPLEX SECONDARY TRANSPORTER"/>
    <property type="match status" value="1"/>
</dbReference>
<reference evidence="7" key="1">
    <citation type="submission" date="2019-02" db="EMBL/GenBank/DDBJ databases">
        <title>Draft genome sequence of Enterococcus sp. Gos25-1.</title>
        <authorList>
            <person name="Tanaka N."/>
            <person name="Shiwa Y."/>
            <person name="Fujita N."/>
        </authorList>
    </citation>
    <scope>NUCLEOTIDE SEQUENCE [LARGE SCALE GENOMIC DNA]</scope>
    <source>
        <strain evidence="7">Gos25-1</strain>
    </source>
</reference>
<evidence type="ECO:0000256" key="2">
    <source>
        <dbReference type="ARBA" id="ARBA00022692"/>
    </source>
</evidence>
<dbReference type="PANTHER" id="PTHR10283">
    <property type="entry name" value="SOLUTE CARRIER FAMILY 13 MEMBER"/>
    <property type="match status" value="1"/>
</dbReference>
<feature type="transmembrane region" description="Helical" evidence="5">
    <location>
        <begin position="187"/>
        <end position="209"/>
    </location>
</feature>
<dbReference type="AlphaFoldDB" id="A0A4P5P4I4"/>
<keyword evidence="4 5" id="KW-0472">Membrane</keyword>
<feature type="transmembrane region" description="Helical" evidence="5">
    <location>
        <begin position="67"/>
        <end position="85"/>
    </location>
</feature>
<organism evidence="6 7">
    <name type="scientific">Enterococcus florum</name>
    <dbReference type="NCBI Taxonomy" id="2480627"/>
    <lineage>
        <taxon>Bacteria</taxon>
        <taxon>Bacillati</taxon>
        <taxon>Bacillota</taxon>
        <taxon>Bacilli</taxon>
        <taxon>Lactobacillales</taxon>
        <taxon>Enterococcaceae</taxon>
        <taxon>Enterococcus</taxon>
    </lineage>
</organism>
<evidence type="ECO:0000256" key="5">
    <source>
        <dbReference type="SAM" id="Phobius"/>
    </source>
</evidence>
<feature type="transmembrane region" description="Helical" evidence="5">
    <location>
        <begin position="285"/>
        <end position="303"/>
    </location>
</feature>
<keyword evidence="3 5" id="KW-1133">Transmembrane helix</keyword>
<comment type="caution">
    <text evidence="6">The sequence shown here is derived from an EMBL/GenBank/DDBJ whole genome shotgun (WGS) entry which is preliminary data.</text>
</comment>
<dbReference type="EMBL" id="BJCC01000006">
    <property type="protein sequence ID" value="GCF92717.1"/>
    <property type="molecule type" value="Genomic_DNA"/>
</dbReference>
<feature type="transmembrane region" description="Helical" evidence="5">
    <location>
        <begin position="141"/>
        <end position="166"/>
    </location>
</feature>
<dbReference type="Proteomes" id="UP000290567">
    <property type="component" value="Unassembled WGS sequence"/>
</dbReference>
<evidence type="ECO:0000313" key="6">
    <source>
        <dbReference type="EMBL" id="GCF92717.1"/>
    </source>
</evidence>
<evidence type="ECO:0000256" key="4">
    <source>
        <dbReference type="ARBA" id="ARBA00023136"/>
    </source>
</evidence>
<proteinExistence type="predicted"/>
<dbReference type="GO" id="GO:0005886">
    <property type="term" value="C:plasma membrane"/>
    <property type="evidence" value="ECO:0007669"/>
    <property type="project" value="TreeGrafter"/>
</dbReference>
<name>A0A4P5P4I4_9ENTE</name>
<feature type="transmembrane region" description="Helical" evidence="5">
    <location>
        <begin position="229"/>
        <end position="255"/>
    </location>
</feature>
<evidence type="ECO:0000256" key="3">
    <source>
        <dbReference type="ARBA" id="ARBA00022989"/>
    </source>
</evidence>
<feature type="transmembrane region" description="Helical" evidence="5">
    <location>
        <begin position="315"/>
        <end position="334"/>
    </location>
</feature>
<feature type="transmembrane region" description="Helical" evidence="5">
    <location>
        <begin position="476"/>
        <end position="496"/>
    </location>
</feature>
<keyword evidence="7" id="KW-1185">Reference proteome</keyword>
<feature type="transmembrane region" description="Helical" evidence="5">
    <location>
        <begin position="393"/>
        <end position="426"/>
    </location>
</feature>
<dbReference type="GO" id="GO:0022857">
    <property type="term" value="F:transmembrane transporter activity"/>
    <property type="evidence" value="ECO:0007669"/>
    <property type="project" value="UniProtKB-ARBA"/>
</dbReference>
<feature type="transmembrane region" description="Helical" evidence="5">
    <location>
        <begin position="346"/>
        <end position="364"/>
    </location>
</feature>
<evidence type="ECO:0000313" key="7">
    <source>
        <dbReference type="Proteomes" id="UP000290567"/>
    </source>
</evidence>